<organism evidence="3 4">
    <name type="scientific">Streptomyces wedmorensis</name>
    <dbReference type="NCBI Taxonomy" id="43759"/>
    <lineage>
        <taxon>Bacteria</taxon>
        <taxon>Bacillati</taxon>
        <taxon>Actinomycetota</taxon>
        <taxon>Actinomycetes</taxon>
        <taxon>Kitasatosporales</taxon>
        <taxon>Streptomycetaceae</taxon>
        <taxon>Streptomyces</taxon>
    </lineage>
</organism>
<protein>
    <submittedName>
        <fullName evidence="3">Long-chain fatty acid--CoA ligase</fullName>
    </submittedName>
</protein>
<dbReference type="RefSeq" id="WP_386254126.1">
    <property type="nucleotide sequence ID" value="NZ_JBHTRV010000043.1"/>
</dbReference>
<evidence type="ECO:0000259" key="2">
    <source>
        <dbReference type="Pfam" id="PF13193"/>
    </source>
</evidence>
<dbReference type="SUPFAM" id="SSF56801">
    <property type="entry name" value="Acetyl-CoA synthetase-like"/>
    <property type="match status" value="1"/>
</dbReference>
<dbReference type="Pfam" id="PF13193">
    <property type="entry name" value="AMP-binding_C"/>
    <property type="match status" value="1"/>
</dbReference>
<reference evidence="3 4" key="1">
    <citation type="submission" date="2024-09" db="EMBL/GenBank/DDBJ databases">
        <title>The Natural Products Discovery Center: Release of the First 8490 Sequenced Strains for Exploring Actinobacteria Biosynthetic Diversity.</title>
        <authorList>
            <person name="Kalkreuter E."/>
            <person name="Kautsar S.A."/>
            <person name="Yang D."/>
            <person name="Bader C.D."/>
            <person name="Teijaro C.N."/>
            <person name="Fluegel L."/>
            <person name="Davis C.M."/>
            <person name="Simpson J.R."/>
            <person name="Lauterbach L."/>
            <person name="Steele A.D."/>
            <person name="Gui C."/>
            <person name="Meng S."/>
            <person name="Li G."/>
            <person name="Viehrig K."/>
            <person name="Ye F."/>
            <person name="Su P."/>
            <person name="Kiefer A.F."/>
            <person name="Nichols A."/>
            <person name="Cepeda A.J."/>
            <person name="Yan W."/>
            <person name="Fan B."/>
            <person name="Jiang Y."/>
            <person name="Adhikari A."/>
            <person name="Zheng C.-J."/>
            <person name="Schuster L."/>
            <person name="Cowan T.M."/>
            <person name="Smanski M.J."/>
            <person name="Chevrette M.G."/>
            <person name="De Carvalho L.P.S."/>
            <person name="Shen B."/>
        </authorList>
    </citation>
    <scope>NUCLEOTIDE SEQUENCE [LARGE SCALE GENOMIC DNA]</scope>
    <source>
        <strain evidence="3 4">NPDC056472</strain>
    </source>
</reference>
<dbReference type="NCBIfam" id="NF004837">
    <property type="entry name" value="PRK06187.1"/>
    <property type="match status" value="1"/>
</dbReference>
<dbReference type="InterPro" id="IPR045851">
    <property type="entry name" value="AMP-bd_C_sf"/>
</dbReference>
<dbReference type="PANTHER" id="PTHR43767">
    <property type="entry name" value="LONG-CHAIN-FATTY-ACID--COA LIGASE"/>
    <property type="match status" value="1"/>
</dbReference>
<dbReference type="InterPro" id="IPR020845">
    <property type="entry name" value="AMP-binding_CS"/>
</dbReference>
<keyword evidence="4" id="KW-1185">Reference proteome</keyword>
<dbReference type="CDD" id="cd17631">
    <property type="entry name" value="FACL_FadD13-like"/>
    <property type="match status" value="1"/>
</dbReference>
<gene>
    <name evidence="3" type="ORF">ACFQ63_36135</name>
</gene>
<feature type="domain" description="AMP-binding enzyme C-terminal" evidence="2">
    <location>
        <begin position="421"/>
        <end position="496"/>
    </location>
</feature>
<proteinExistence type="predicted"/>
<feature type="domain" description="AMP-dependent synthetase/ligase" evidence="1">
    <location>
        <begin position="8"/>
        <end position="371"/>
    </location>
</feature>
<evidence type="ECO:0000313" key="4">
    <source>
        <dbReference type="Proteomes" id="UP001600424"/>
    </source>
</evidence>
<dbReference type="InterPro" id="IPR042099">
    <property type="entry name" value="ANL_N_sf"/>
</dbReference>
<evidence type="ECO:0000259" key="1">
    <source>
        <dbReference type="Pfam" id="PF00501"/>
    </source>
</evidence>
<comment type="caution">
    <text evidence="3">The sequence shown here is derived from an EMBL/GenBank/DDBJ whole genome shotgun (WGS) entry which is preliminary data.</text>
</comment>
<dbReference type="PANTHER" id="PTHR43767:SF1">
    <property type="entry name" value="NONRIBOSOMAL PEPTIDE SYNTHASE PES1 (EUROFUNG)-RELATED"/>
    <property type="match status" value="1"/>
</dbReference>
<keyword evidence="3" id="KW-0436">Ligase</keyword>
<dbReference type="EMBL" id="JBHTRV010000043">
    <property type="protein sequence ID" value="MFE5985115.1"/>
    <property type="molecule type" value="Genomic_DNA"/>
</dbReference>
<dbReference type="Gene3D" id="3.30.300.30">
    <property type="match status" value="1"/>
</dbReference>
<dbReference type="GO" id="GO:0016874">
    <property type="term" value="F:ligase activity"/>
    <property type="evidence" value="ECO:0007669"/>
    <property type="project" value="UniProtKB-KW"/>
</dbReference>
<dbReference type="InterPro" id="IPR025110">
    <property type="entry name" value="AMP-bd_C"/>
</dbReference>
<dbReference type="InterPro" id="IPR050237">
    <property type="entry name" value="ATP-dep_AMP-bd_enzyme"/>
</dbReference>
<name>A0ABW6J5B1_STRWE</name>
<evidence type="ECO:0000313" key="3">
    <source>
        <dbReference type="EMBL" id="MFE5985115.1"/>
    </source>
</evidence>
<dbReference type="Proteomes" id="UP001600424">
    <property type="component" value="Unassembled WGS sequence"/>
</dbReference>
<dbReference type="PROSITE" id="PS00455">
    <property type="entry name" value="AMP_BINDING"/>
    <property type="match status" value="1"/>
</dbReference>
<accession>A0ABW6J5B1</accession>
<dbReference type="Gene3D" id="3.40.50.12780">
    <property type="entry name" value="N-terminal domain of ligase-like"/>
    <property type="match status" value="1"/>
</dbReference>
<dbReference type="InterPro" id="IPR000873">
    <property type="entry name" value="AMP-dep_synth/lig_dom"/>
</dbReference>
<sequence length="515" mass="55263">MYLTQSLHRAVQQGPDQVATVFGDRVRTNRDVAGRVARLAGALRALGVEVGDRVALLAHNSDVFHEYMYAVWWVGGAVNPVNTRWSVKEMAYSLGESDTRVLLVDDAFAPLVAQLRELWDGLDAVVYCGSGPVPEGMAGYEELIAGHEPVEDLRLGGDRLAGLFYTGGTTGFPKGVMLSHANILASAHSLIVSVQSSVRGGRAMHCAPMFHLAALASWCGQTLVGGSHLFMPGFEPGAVLKAIGERRPTSTMLVPAMIQLLVDHPSVGDHDLSSVERFSYGASPISETLLTRAMTVFPRAEFAQGYGMTEMAPGVAALAPEDHRDPPLLRAAGRAIAGVDVRVVDPGDVEVPRGTVGEVVARGANMMLGYWNKPEETADALRGGWMHTGDAGYMDEDGYLYIVDRLKDMIVTGGENVYSAEVENALATHPAIASSAVIGVPDPTWGERVHAVIVLKPGHTTTPDDIRAHCKTLIAGYKAPRTCDFVDTMPLSPAGKILKRDLRKPHWNTTTRSVG</sequence>
<dbReference type="Pfam" id="PF00501">
    <property type="entry name" value="AMP-binding"/>
    <property type="match status" value="1"/>
</dbReference>